<evidence type="ECO:0000256" key="1">
    <source>
        <dbReference type="ARBA" id="ARBA00006538"/>
    </source>
</evidence>
<dbReference type="InterPro" id="IPR042171">
    <property type="entry name" value="Acyl-CoA_hotdog"/>
</dbReference>
<dbReference type="InterPro" id="IPR029069">
    <property type="entry name" value="HotDog_dom_sf"/>
</dbReference>
<dbReference type="SUPFAM" id="SSF54637">
    <property type="entry name" value="Thioesterase/thiol ester dehydrase-isomerase"/>
    <property type="match status" value="2"/>
</dbReference>
<proteinExistence type="inferred from homology"/>
<dbReference type="CDD" id="cd03444">
    <property type="entry name" value="Thioesterase_II_repeat1"/>
    <property type="match status" value="1"/>
</dbReference>
<dbReference type="Proteomes" id="UP001597283">
    <property type="component" value="Unassembled WGS sequence"/>
</dbReference>
<sequence>MTDETTPPPRAETPEALVAQLIALLDVETIDTDLYRGHRQPGGVGRVFGGQVIAQALQAAQRSVEGKDAHSLHAYFMRPGDENFPIIYRVVRDFDGGSFATRRVIAMQKGQPILNMAASFQRAEEGLHHRDTMPDVPPPEALRSETEMRREHIEEIPEKLRPFFLRARPIEMRPVTPKSLIHPEPAPPVWHAWFRATAPLPDDPALHRAVLSYASDMALLGTAMLPHGKSWLSGKMQTASLDHAVWLHEPFRADDWLLYTTDSPWSGHGRGFNRGRIFARDGRLVASTAQEGLIRVRG</sequence>
<dbReference type="CDD" id="cd03445">
    <property type="entry name" value="Thioesterase_II_repeat2"/>
    <property type="match status" value="1"/>
</dbReference>
<feature type="domain" description="Acyl-CoA thioesterase 2 C-terminal" evidence="3">
    <location>
        <begin position="191"/>
        <end position="293"/>
    </location>
</feature>
<keyword evidence="6" id="KW-1185">Reference proteome</keyword>
<dbReference type="Pfam" id="PF13622">
    <property type="entry name" value="4HBT_3"/>
    <property type="match status" value="1"/>
</dbReference>
<evidence type="ECO:0000313" key="6">
    <source>
        <dbReference type="Proteomes" id="UP001597283"/>
    </source>
</evidence>
<accession>A0ABW4NF37</accession>
<protein>
    <submittedName>
        <fullName evidence="5">Acyl-CoA thioesterase</fullName>
    </submittedName>
</protein>
<dbReference type="InterPro" id="IPR003703">
    <property type="entry name" value="Acyl_CoA_thio"/>
</dbReference>
<dbReference type="EMBL" id="JBHUFC010000006">
    <property type="protein sequence ID" value="MFD1788659.1"/>
    <property type="molecule type" value="Genomic_DNA"/>
</dbReference>
<keyword evidence="2" id="KW-0378">Hydrolase</keyword>
<dbReference type="Gene3D" id="2.40.160.210">
    <property type="entry name" value="Acyl-CoA thioesterase, double hotdog domain"/>
    <property type="match status" value="1"/>
</dbReference>
<dbReference type="PANTHER" id="PTHR11066:SF34">
    <property type="entry name" value="ACYL-COENZYME A THIOESTERASE 8"/>
    <property type="match status" value="1"/>
</dbReference>
<evidence type="ECO:0000259" key="4">
    <source>
        <dbReference type="Pfam" id="PF13622"/>
    </source>
</evidence>
<evidence type="ECO:0000313" key="5">
    <source>
        <dbReference type="EMBL" id="MFD1788659.1"/>
    </source>
</evidence>
<gene>
    <name evidence="5" type="ORF">ACFSC3_13900</name>
</gene>
<dbReference type="PANTHER" id="PTHR11066">
    <property type="entry name" value="ACYL-COA THIOESTERASE"/>
    <property type="match status" value="1"/>
</dbReference>
<dbReference type="RefSeq" id="WP_380941047.1">
    <property type="nucleotide sequence ID" value="NZ_JBHUFC010000006.1"/>
</dbReference>
<name>A0ABW4NF37_9SPHN</name>
<dbReference type="InterPro" id="IPR025652">
    <property type="entry name" value="TesB_C"/>
</dbReference>
<evidence type="ECO:0000256" key="2">
    <source>
        <dbReference type="ARBA" id="ARBA00022801"/>
    </source>
</evidence>
<evidence type="ECO:0000259" key="3">
    <source>
        <dbReference type="Pfam" id="PF02551"/>
    </source>
</evidence>
<comment type="caution">
    <text evidence="5">The sequence shown here is derived from an EMBL/GenBank/DDBJ whole genome shotgun (WGS) entry which is preliminary data.</text>
</comment>
<reference evidence="6" key="1">
    <citation type="journal article" date="2019" name="Int. J. Syst. Evol. Microbiol.">
        <title>The Global Catalogue of Microorganisms (GCM) 10K type strain sequencing project: providing services to taxonomists for standard genome sequencing and annotation.</title>
        <authorList>
            <consortium name="The Broad Institute Genomics Platform"/>
            <consortium name="The Broad Institute Genome Sequencing Center for Infectious Disease"/>
            <person name="Wu L."/>
            <person name="Ma J."/>
        </authorList>
    </citation>
    <scope>NUCLEOTIDE SEQUENCE [LARGE SCALE GENOMIC DNA]</scope>
    <source>
        <strain evidence="6">Q85</strain>
    </source>
</reference>
<organism evidence="5 6">
    <name type="scientific">Sphingomonas floccifaciens</name>
    <dbReference type="NCBI Taxonomy" id="1844115"/>
    <lineage>
        <taxon>Bacteria</taxon>
        <taxon>Pseudomonadati</taxon>
        <taxon>Pseudomonadota</taxon>
        <taxon>Alphaproteobacteria</taxon>
        <taxon>Sphingomonadales</taxon>
        <taxon>Sphingomonadaceae</taxon>
        <taxon>Sphingomonas</taxon>
    </lineage>
</organism>
<dbReference type="Pfam" id="PF02551">
    <property type="entry name" value="Acyl_CoA_thio"/>
    <property type="match status" value="1"/>
</dbReference>
<feature type="domain" description="Acyl-CoA thioesterase-like N-terminal HotDog" evidence="4">
    <location>
        <begin position="44"/>
        <end position="121"/>
    </location>
</feature>
<comment type="similarity">
    <text evidence="1">Belongs to the C/M/P thioester hydrolase family.</text>
</comment>
<dbReference type="InterPro" id="IPR049449">
    <property type="entry name" value="TesB_ACOT8-like_N"/>
</dbReference>